<keyword evidence="6" id="KW-0325">Glycoprotein</keyword>
<dbReference type="PANTHER" id="PTHR11005">
    <property type="entry name" value="LYSOSOMAL ACID LIPASE-RELATED"/>
    <property type="match status" value="1"/>
</dbReference>
<dbReference type="AlphaFoldDB" id="A0A336LVU9"/>
<evidence type="ECO:0000313" key="10">
    <source>
        <dbReference type="EMBL" id="SSX22182.1"/>
    </source>
</evidence>
<evidence type="ECO:0000256" key="5">
    <source>
        <dbReference type="ARBA" id="ARBA00023098"/>
    </source>
</evidence>
<evidence type="ECO:0000256" key="1">
    <source>
        <dbReference type="ARBA" id="ARBA00010701"/>
    </source>
</evidence>
<feature type="domain" description="AB hydrolase-1" evidence="7">
    <location>
        <begin position="91"/>
        <end position="395"/>
    </location>
</feature>
<evidence type="ECO:0000259" key="8">
    <source>
        <dbReference type="Pfam" id="PF04083"/>
    </source>
</evidence>
<evidence type="ECO:0000256" key="4">
    <source>
        <dbReference type="ARBA" id="ARBA00022963"/>
    </source>
</evidence>
<keyword evidence="5" id="KW-0443">Lipid metabolism</keyword>
<reference evidence="10" key="2">
    <citation type="submission" date="2018-07" db="EMBL/GenBank/DDBJ databases">
        <authorList>
            <person name="Quirk P.G."/>
            <person name="Krulwich T.A."/>
        </authorList>
    </citation>
    <scope>NUCLEOTIDE SEQUENCE</scope>
</reference>
<proteinExistence type="inferred from homology"/>
<keyword evidence="2" id="KW-0732">Signal</keyword>
<keyword evidence="3" id="KW-0378">Hydrolase</keyword>
<dbReference type="VEuPathDB" id="VectorBase:CSON006244"/>
<dbReference type="InterPro" id="IPR029058">
    <property type="entry name" value="AB_hydrolase_fold"/>
</dbReference>
<protein>
    <submittedName>
        <fullName evidence="10">CSON006244 protein</fullName>
    </submittedName>
</protein>
<evidence type="ECO:0000313" key="9">
    <source>
        <dbReference type="EMBL" id="SSX01805.1"/>
    </source>
</evidence>
<dbReference type="EMBL" id="UFQS01000235">
    <property type="protein sequence ID" value="SSX01805.1"/>
    <property type="molecule type" value="Genomic_DNA"/>
</dbReference>
<dbReference type="Pfam" id="PF00561">
    <property type="entry name" value="Abhydrolase_1"/>
    <property type="match status" value="1"/>
</dbReference>
<evidence type="ECO:0000256" key="2">
    <source>
        <dbReference type="ARBA" id="ARBA00022729"/>
    </source>
</evidence>
<sequence length="805" mass="91632">MGITSKCFSVSFRMKIFFGLTIIAFLLQLSVIAKNIDHDLINAEVYTTELFEQHGFDYEEYEIISPAGYVMKTWRILGRKGAEIPSNDRKVVLVQHGCLSSSSDWVIPGPDKSLPYILSDAGYDVWLGNSRGNMYAREHLYLNPDKKAFWDYSWNEIGQVDLPAVIDFILQKTNQEKLHYIGHSQGTTIFFVMGALRKDMMSKIYSANLLAPVAFLKYTLSPFLRSIAPFIYQFDWMNAMLGNHEFFPNENAMEEGGAKECRDESLFQELCANSLFLVGGYNSAQLNRSHLPYIMQYTPAGASRHQIVHFGQLVFHGQFRMFDYGMFGNLAKYGVMYAPSYDLSKVTAPVALHYGDNDWLAQPRDVERIASKLPNLIGNFRVPDGKCNHFDFLWGIDSHLIIAEEIEEIDHSEDDRFDGVNIHDALSRDAGVQNFTSQIITKHGYPWEEYEVTTADGYLLTLFRIPGSKISPPKEGKSVVFLQHGLLSSSADWVVTGPNQGLAFILADAGYDVWMGNARGNTHSRKHLYLSPKKKQFWQFSWHEIGQIDLPAMINFVLQKTWQQKLHYIGHSQGTTAFFVMGALDNKGTMMSKIKSMQALAPVAFMSNLKSPFVRAFSPFVNSLDWILSMLGMHEFFPSNKMMKKGGYFLCRDESPFQNVCANVIFLICGYNSEQLNRTMLPDILYNTPAGAATNQLVHYGQEVNSGKFRMFDHGTFGNLNKYGSMSPPSYDLNRVTAPIALHYSDNDWLAAVKDVDKLASRLPKLIGKFRVGHPKWNHLDFLWGIESKYYVYDRVISLMERYEN</sequence>
<dbReference type="InterPro" id="IPR006693">
    <property type="entry name" value="AB_hydrolase_lipase"/>
</dbReference>
<dbReference type="FunFam" id="3.40.50.1820:FF:000021">
    <property type="entry name" value="Lipase"/>
    <property type="match status" value="2"/>
</dbReference>
<dbReference type="EMBL" id="UFQT01000235">
    <property type="protein sequence ID" value="SSX22182.1"/>
    <property type="molecule type" value="Genomic_DNA"/>
</dbReference>
<dbReference type="GO" id="GO:0016042">
    <property type="term" value="P:lipid catabolic process"/>
    <property type="evidence" value="ECO:0007669"/>
    <property type="project" value="UniProtKB-KW"/>
</dbReference>
<name>A0A336LVU9_CULSO</name>
<dbReference type="InterPro" id="IPR000073">
    <property type="entry name" value="AB_hydrolase_1"/>
</dbReference>
<organism evidence="10">
    <name type="scientific">Culicoides sonorensis</name>
    <name type="common">Biting midge</name>
    <dbReference type="NCBI Taxonomy" id="179676"/>
    <lineage>
        <taxon>Eukaryota</taxon>
        <taxon>Metazoa</taxon>
        <taxon>Ecdysozoa</taxon>
        <taxon>Arthropoda</taxon>
        <taxon>Hexapoda</taxon>
        <taxon>Insecta</taxon>
        <taxon>Pterygota</taxon>
        <taxon>Neoptera</taxon>
        <taxon>Endopterygota</taxon>
        <taxon>Diptera</taxon>
        <taxon>Nematocera</taxon>
        <taxon>Chironomoidea</taxon>
        <taxon>Ceratopogonidae</taxon>
        <taxon>Ceratopogoninae</taxon>
        <taxon>Culicoides</taxon>
        <taxon>Monoculicoides</taxon>
    </lineage>
</organism>
<evidence type="ECO:0000256" key="6">
    <source>
        <dbReference type="ARBA" id="ARBA00023180"/>
    </source>
</evidence>
<evidence type="ECO:0000256" key="3">
    <source>
        <dbReference type="ARBA" id="ARBA00022801"/>
    </source>
</evidence>
<accession>A0A336LVU9</accession>
<evidence type="ECO:0000259" key="7">
    <source>
        <dbReference type="Pfam" id="PF00561"/>
    </source>
</evidence>
<gene>
    <name evidence="10" type="primary">CSON006244</name>
</gene>
<dbReference type="GO" id="GO:0016787">
    <property type="term" value="F:hydrolase activity"/>
    <property type="evidence" value="ECO:0007669"/>
    <property type="project" value="UniProtKB-KW"/>
</dbReference>
<reference evidence="9" key="1">
    <citation type="submission" date="2018-04" db="EMBL/GenBank/DDBJ databases">
        <authorList>
            <person name="Go L.Y."/>
            <person name="Mitchell J.A."/>
        </authorList>
    </citation>
    <scope>NUCLEOTIDE SEQUENCE</scope>
    <source>
        <tissue evidence="9">Whole organism</tissue>
    </source>
</reference>
<dbReference type="OMA" id="MFRINGR"/>
<keyword evidence="4" id="KW-0442">Lipid degradation</keyword>
<dbReference type="Pfam" id="PF04083">
    <property type="entry name" value="Abhydro_lipase"/>
    <property type="match status" value="1"/>
</dbReference>
<feature type="domain" description="Partial AB-hydrolase lipase" evidence="8">
    <location>
        <begin position="436"/>
        <end position="496"/>
    </location>
</feature>
<dbReference type="SUPFAM" id="SSF53474">
    <property type="entry name" value="alpha/beta-Hydrolases"/>
    <property type="match status" value="2"/>
</dbReference>
<comment type="similarity">
    <text evidence="1">Belongs to the AB hydrolase superfamily. Lipase family.</text>
</comment>
<dbReference type="Gene3D" id="3.40.50.1820">
    <property type="entry name" value="alpha/beta hydrolase"/>
    <property type="match status" value="2"/>
</dbReference>